<dbReference type="EMBL" id="REGN01012938">
    <property type="protein sequence ID" value="RMZ94594.1"/>
    <property type="molecule type" value="Genomic_DNA"/>
</dbReference>
<comment type="caution">
    <text evidence="9">The sequence shown here is derived from an EMBL/GenBank/DDBJ whole genome shotgun (WGS) entry which is preliminary data.</text>
</comment>
<evidence type="ECO:0000256" key="6">
    <source>
        <dbReference type="SAM" id="Phobius"/>
    </source>
</evidence>
<accession>A0A3M7P7C1</accession>
<dbReference type="InterPro" id="IPR055412">
    <property type="entry name" value="UVB_sens_C"/>
</dbReference>
<dbReference type="PANTHER" id="PTHR12770:SF31">
    <property type="entry name" value="RUS FAMILY MEMBER 1"/>
    <property type="match status" value="1"/>
</dbReference>
<dbReference type="PANTHER" id="PTHR12770">
    <property type="entry name" value="RUS1 FAMILY PROTEIN C16ORF58"/>
    <property type="match status" value="1"/>
</dbReference>
<protein>
    <submittedName>
        <fullName evidence="9">Uncharacterized protein</fullName>
    </submittedName>
</protein>
<feature type="domain" description="Protein root UVB sensitive/RUS" evidence="7">
    <location>
        <begin position="38"/>
        <end position="273"/>
    </location>
</feature>
<dbReference type="Pfam" id="PF24160">
    <property type="entry name" value="UVB_sens_C"/>
    <property type="match status" value="1"/>
</dbReference>
<reference evidence="9 10" key="1">
    <citation type="journal article" date="2018" name="Sci. Rep.">
        <title>Genomic signatures of local adaptation to the degree of environmental predictability in rotifers.</title>
        <authorList>
            <person name="Franch-Gras L."/>
            <person name="Hahn C."/>
            <person name="Garcia-Roger E.M."/>
            <person name="Carmona M.J."/>
            <person name="Serra M."/>
            <person name="Gomez A."/>
        </authorList>
    </citation>
    <scope>NUCLEOTIDE SEQUENCE [LARGE SCALE GENOMIC DNA]</scope>
    <source>
        <strain evidence="9">HYR1</strain>
    </source>
</reference>
<dbReference type="GO" id="GO:0016020">
    <property type="term" value="C:membrane"/>
    <property type="evidence" value="ECO:0007669"/>
    <property type="project" value="UniProtKB-SubCell"/>
</dbReference>
<dbReference type="Proteomes" id="UP000276133">
    <property type="component" value="Unassembled WGS sequence"/>
</dbReference>
<evidence type="ECO:0000313" key="9">
    <source>
        <dbReference type="EMBL" id="RMZ94594.1"/>
    </source>
</evidence>
<feature type="transmembrane region" description="Helical" evidence="6">
    <location>
        <begin position="206"/>
        <end position="224"/>
    </location>
</feature>
<proteinExistence type="inferred from homology"/>
<dbReference type="InterPro" id="IPR054549">
    <property type="entry name" value="UVB_sens_RUS_dom"/>
</dbReference>
<organism evidence="9 10">
    <name type="scientific">Brachionus plicatilis</name>
    <name type="common">Marine rotifer</name>
    <name type="synonym">Brachionus muelleri</name>
    <dbReference type="NCBI Taxonomy" id="10195"/>
    <lineage>
        <taxon>Eukaryota</taxon>
        <taxon>Metazoa</taxon>
        <taxon>Spiralia</taxon>
        <taxon>Gnathifera</taxon>
        <taxon>Rotifera</taxon>
        <taxon>Eurotatoria</taxon>
        <taxon>Monogononta</taxon>
        <taxon>Pseudotrocha</taxon>
        <taxon>Ploima</taxon>
        <taxon>Brachionidae</taxon>
        <taxon>Brachionus</taxon>
    </lineage>
</organism>
<keyword evidence="5 6" id="KW-0472">Membrane</keyword>
<comment type="similarity">
    <text evidence="2">Belongs to the RUS1 family.</text>
</comment>
<dbReference type="OrthoDB" id="364779at2759"/>
<evidence type="ECO:0000256" key="1">
    <source>
        <dbReference type="ARBA" id="ARBA00004370"/>
    </source>
</evidence>
<feature type="domain" description="Root UVB sensitive protein C-terminal" evidence="8">
    <location>
        <begin position="276"/>
        <end position="412"/>
    </location>
</feature>
<evidence type="ECO:0000313" key="10">
    <source>
        <dbReference type="Proteomes" id="UP000276133"/>
    </source>
</evidence>
<gene>
    <name evidence="9" type="ORF">BpHYR1_036278</name>
</gene>
<evidence type="ECO:0000256" key="5">
    <source>
        <dbReference type="ARBA" id="ARBA00023136"/>
    </source>
</evidence>
<evidence type="ECO:0000259" key="8">
    <source>
        <dbReference type="Pfam" id="PF24160"/>
    </source>
</evidence>
<keyword evidence="4 6" id="KW-1133">Transmembrane helix</keyword>
<sequence>MSFTLNEFFGNNSNGIKYSIQGDNKIIQTNAKSSSFISLKDLFRTIFLPEGYPNSVSEDYVSYQIWDTIQAFCSSISGALAAKAIFESIGVGDQTATAYGATITWLIKDGTGMAGRIIFAWYQGSSLDSNSKMWRLYADILNDFSFFVDLVTPYFAKSYSIYFISFSGLLRSIVGIAGGATRSALTQHQARQNNLADVSAKDNSQETLVNLVALILNMIILSYVQNSMSLIWILFCVFVMGHLFSNYKAVKAVVMKTFNRNRFRIVCHEYFKQGNILDPIEANKMEPVLMPLRGYFTIDLGANLKKLDHVRSDLSEKLKNNFYWIHFDFKSKKIIVLLNECYSNSDLIKCMFQIELVDFVFKNRGFSSYKNLEEAVNIKDSGRIERESFKIADKILPEFLEKSKQIGWSYEYIQFSPGQFNYSLKKNE</sequence>
<feature type="transmembrane region" description="Helical" evidence="6">
    <location>
        <begin position="230"/>
        <end position="250"/>
    </location>
</feature>
<dbReference type="Pfam" id="PF04884">
    <property type="entry name" value="UVB_sens_prot"/>
    <property type="match status" value="1"/>
</dbReference>
<evidence type="ECO:0000256" key="2">
    <source>
        <dbReference type="ARBA" id="ARBA00007558"/>
    </source>
</evidence>
<dbReference type="InterPro" id="IPR006968">
    <property type="entry name" value="RUS_fam"/>
</dbReference>
<evidence type="ECO:0000256" key="4">
    <source>
        <dbReference type="ARBA" id="ARBA00022989"/>
    </source>
</evidence>
<evidence type="ECO:0000259" key="7">
    <source>
        <dbReference type="Pfam" id="PF04884"/>
    </source>
</evidence>
<comment type="subcellular location">
    <subcellularLocation>
        <location evidence="1">Membrane</location>
    </subcellularLocation>
</comment>
<name>A0A3M7P7C1_BRAPC</name>
<dbReference type="AlphaFoldDB" id="A0A3M7P7C1"/>
<keyword evidence="3 6" id="KW-0812">Transmembrane</keyword>
<keyword evidence="10" id="KW-1185">Reference proteome</keyword>
<feature type="transmembrane region" description="Helical" evidence="6">
    <location>
        <begin position="161"/>
        <end position="185"/>
    </location>
</feature>
<evidence type="ECO:0000256" key="3">
    <source>
        <dbReference type="ARBA" id="ARBA00022692"/>
    </source>
</evidence>